<evidence type="ECO:0000313" key="6">
    <source>
        <dbReference type="EMBL" id="MBB2187262.1"/>
    </source>
</evidence>
<dbReference type="SUPFAM" id="SSF46785">
    <property type="entry name" value="Winged helix' DNA-binding domain"/>
    <property type="match status" value="1"/>
</dbReference>
<dbReference type="AlphaFoldDB" id="A0A370FYU9"/>
<dbReference type="EMBL" id="JABEQI010000007">
    <property type="protein sequence ID" value="MBB2187262.1"/>
    <property type="molecule type" value="Genomic_DNA"/>
</dbReference>
<dbReference type="Proteomes" id="UP000562982">
    <property type="component" value="Unassembled WGS sequence"/>
</dbReference>
<dbReference type="GO" id="GO:0003700">
    <property type="term" value="F:DNA-binding transcription factor activity"/>
    <property type="evidence" value="ECO:0007669"/>
    <property type="project" value="InterPro"/>
</dbReference>
<keyword evidence="4" id="KW-0804">Transcription</keyword>
<dbReference type="EMBL" id="QQAW01000008">
    <property type="protein sequence ID" value="RDI36807.1"/>
    <property type="molecule type" value="Genomic_DNA"/>
</dbReference>
<protein>
    <submittedName>
        <fullName evidence="7">DNA-binding transcriptional LysR family regulator</fullName>
    </submittedName>
    <submittedName>
        <fullName evidence="6">LysR family transcriptional regulator</fullName>
    </submittedName>
</protein>
<dbReference type="Pfam" id="PF00126">
    <property type="entry name" value="HTH_1"/>
    <property type="match status" value="1"/>
</dbReference>
<keyword evidence="3 7" id="KW-0238">DNA-binding</keyword>
<sequence length="327" mass="35056">MTDEFPDLRQIEAFCAVMTAGSMTGGAKLLGRSQSMVTRLIRDLEISVGFPLFHRNGPRITPTDQGVRFYREAQGLLGSLNRLQENVRAIARNAESSLVVAATPALAAGLLARGIGCMSDHALPGRLHVQSASAQEVVHMVARKEAEFGLVSFPFNNPGVDLAWVGEADCVAAIHRDDPLASHDVIDIASLSGRRMLTMADPFRIRSRIEYALSNAGVEPAAIVDSNMAMVMFTLASRGLGVAILDPVTARTFLHPDLVVRPVNVGIPYFFSAVTPGGGAMSSTVAELSRILRREAPEMMPGLRLHDDDCAVMLEGDSFNGSGTVED</sequence>
<evidence type="ECO:0000313" key="8">
    <source>
        <dbReference type="Proteomes" id="UP000254958"/>
    </source>
</evidence>
<keyword evidence="2" id="KW-0805">Transcription regulation</keyword>
<gene>
    <name evidence="7" type="ORF">C7453_10899</name>
    <name evidence="6" type="ORF">HLH32_12890</name>
</gene>
<dbReference type="Gene3D" id="1.10.10.10">
    <property type="entry name" value="Winged helix-like DNA-binding domain superfamily/Winged helix DNA-binding domain"/>
    <property type="match status" value="1"/>
</dbReference>
<name>A0A370FYU9_GLULI</name>
<dbReference type="SUPFAM" id="SSF53850">
    <property type="entry name" value="Periplasmic binding protein-like II"/>
    <property type="match status" value="1"/>
</dbReference>
<evidence type="ECO:0000313" key="9">
    <source>
        <dbReference type="Proteomes" id="UP000562982"/>
    </source>
</evidence>
<feature type="domain" description="HTH lysR-type" evidence="5">
    <location>
        <begin position="6"/>
        <end position="63"/>
    </location>
</feature>
<dbReference type="PANTHER" id="PTHR30427">
    <property type="entry name" value="TRANSCRIPTIONAL ACTIVATOR PROTEIN LYSR"/>
    <property type="match status" value="1"/>
</dbReference>
<reference evidence="7 8" key="1">
    <citation type="submission" date="2018-07" db="EMBL/GenBank/DDBJ databases">
        <title>Genomic Encyclopedia of Type Strains, Phase IV (KMG-IV): sequencing the most valuable type-strain genomes for metagenomic binning, comparative biology and taxonomic classification.</title>
        <authorList>
            <person name="Goeker M."/>
        </authorList>
    </citation>
    <scope>NUCLEOTIDE SEQUENCE [LARGE SCALE GENOMIC DNA]</scope>
    <source>
        <strain evidence="7 8">DSM 5603</strain>
    </source>
</reference>
<evidence type="ECO:0000256" key="3">
    <source>
        <dbReference type="ARBA" id="ARBA00023125"/>
    </source>
</evidence>
<evidence type="ECO:0000313" key="7">
    <source>
        <dbReference type="EMBL" id="RDI36807.1"/>
    </source>
</evidence>
<dbReference type="PANTHER" id="PTHR30427:SF1">
    <property type="entry name" value="TRANSCRIPTIONAL ACTIVATOR PROTEIN LYSR"/>
    <property type="match status" value="1"/>
</dbReference>
<dbReference type="InterPro" id="IPR036390">
    <property type="entry name" value="WH_DNA-bd_sf"/>
</dbReference>
<dbReference type="InterPro" id="IPR036388">
    <property type="entry name" value="WH-like_DNA-bd_sf"/>
</dbReference>
<comment type="similarity">
    <text evidence="1">Belongs to the LysR transcriptional regulatory family.</text>
</comment>
<dbReference type="InterPro" id="IPR000847">
    <property type="entry name" value="LysR_HTH_N"/>
</dbReference>
<dbReference type="RefSeq" id="WP_170143231.1">
    <property type="nucleotide sequence ID" value="NZ_BJMI01000024.1"/>
</dbReference>
<reference evidence="6 9" key="2">
    <citation type="submission" date="2020-04" db="EMBL/GenBank/DDBJ databases">
        <title>Description of novel Gluconacetobacter.</title>
        <authorList>
            <person name="Sombolestani A."/>
        </authorList>
    </citation>
    <scope>NUCLEOTIDE SEQUENCE [LARGE SCALE GENOMIC DNA]</scope>
    <source>
        <strain evidence="6 9">LMG 1382</strain>
    </source>
</reference>
<keyword evidence="8" id="KW-1185">Reference proteome</keyword>
<dbReference type="GO" id="GO:0010628">
    <property type="term" value="P:positive regulation of gene expression"/>
    <property type="evidence" value="ECO:0007669"/>
    <property type="project" value="TreeGrafter"/>
</dbReference>
<dbReference type="InterPro" id="IPR005119">
    <property type="entry name" value="LysR_subst-bd"/>
</dbReference>
<dbReference type="GO" id="GO:0043565">
    <property type="term" value="F:sequence-specific DNA binding"/>
    <property type="evidence" value="ECO:0007669"/>
    <property type="project" value="TreeGrafter"/>
</dbReference>
<dbReference type="PROSITE" id="PS50931">
    <property type="entry name" value="HTH_LYSR"/>
    <property type="match status" value="1"/>
</dbReference>
<dbReference type="Proteomes" id="UP000254958">
    <property type="component" value="Unassembled WGS sequence"/>
</dbReference>
<evidence type="ECO:0000256" key="2">
    <source>
        <dbReference type="ARBA" id="ARBA00023015"/>
    </source>
</evidence>
<organism evidence="7 8">
    <name type="scientific">Gluconacetobacter liquefaciens</name>
    <name type="common">Acetobacter liquefaciens</name>
    <dbReference type="NCBI Taxonomy" id="89584"/>
    <lineage>
        <taxon>Bacteria</taxon>
        <taxon>Pseudomonadati</taxon>
        <taxon>Pseudomonadota</taxon>
        <taxon>Alphaproteobacteria</taxon>
        <taxon>Acetobacterales</taxon>
        <taxon>Acetobacteraceae</taxon>
        <taxon>Gluconacetobacter</taxon>
    </lineage>
</organism>
<dbReference type="Gene3D" id="3.40.190.290">
    <property type="match status" value="1"/>
</dbReference>
<evidence type="ECO:0000259" key="5">
    <source>
        <dbReference type="PROSITE" id="PS50931"/>
    </source>
</evidence>
<comment type="caution">
    <text evidence="7">The sequence shown here is derived from an EMBL/GenBank/DDBJ whole genome shotgun (WGS) entry which is preliminary data.</text>
</comment>
<evidence type="ECO:0000256" key="1">
    <source>
        <dbReference type="ARBA" id="ARBA00009437"/>
    </source>
</evidence>
<proteinExistence type="inferred from homology"/>
<accession>A0A370FYU9</accession>
<evidence type="ECO:0000256" key="4">
    <source>
        <dbReference type="ARBA" id="ARBA00023163"/>
    </source>
</evidence>
<dbReference type="Pfam" id="PF03466">
    <property type="entry name" value="LysR_substrate"/>
    <property type="match status" value="1"/>
</dbReference>